<proteinExistence type="predicted"/>
<dbReference type="Proteomes" id="UP000887565">
    <property type="component" value="Unplaced"/>
</dbReference>
<sequence length="114" mass="12153">MIPRPDQNCQECCKPLCSTGKSLTPAATDMICSLPFCLGHRGKEVAGNSSCPACDKKFAGITGKDLSLVRGAGYHKTCVVCADCKKSEKIIFGLEVKPLVVNNMSYTTGNLCAY</sequence>
<evidence type="ECO:0000313" key="2">
    <source>
        <dbReference type="WBParaSite" id="nRc.2.0.1.t34211-RA"/>
    </source>
</evidence>
<accession>A0A915K648</accession>
<dbReference type="Gene3D" id="2.10.110.10">
    <property type="entry name" value="Cysteine Rich Protein"/>
    <property type="match status" value="1"/>
</dbReference>
<keyword evidence="1" id="KW-1185">Reference proteome</keyword>
<evidence type="ECO:0000313" key="1">
    <source>
        <dbReference type="Proteomes" id="UP000887565"/>
    </source>
</evidence>
<reference evidence="2" key="1">
    <citation type="submission" date="2022-11" db="UniProtKB">
        <authorList>
            <consortium name="WormBaseParasite"/>
        </authorList>
    </citation>
    <scope>IDENTIFICATION</scope>
</reference>
<organism evidence="1 2">
    <name type="scientific">Romanomermis culicivorax</name>
    <name type="common">Nematode worm</name>
    <dbReference type="NCBI Taxonomy" id="13658"/>
    <lineage>
        <taxon>Eukaryota</taxon>
        <taxon>Metazoa</taxon>
        <taxon>Ecdysozoa</taxon>
        <taxon>Nematoda</taxon>
        <taxon>Enoplea</taxon>
        <taxon>Dorylaimia</taxon>
        <taxon>Mermithida</taxon>
        <taxon>Mermithoidea</taxon>
        <taxon>Mermithidae</taxon>
        <taxon>Romanomermis</taxon>
    </lineage>
</organism>
<dbReference type="WBParaSite" id="nRc.2.0.1.t34211-RA">
    <property type="protein sequence ID" value="nRc.2.0.1.t34211-RA"/>
    <property type="gene ID" value="nRc.2.0.1.g34211"/>
</dbReference>
<dbReference type="AlphaFoldDB" id="A0A915K648"/>
<name>A0A915K648_ROMCU</name>
<protein>
    <submittedName>
        <fullName evidence="2">LIM zinc-binding domain-containing protein</fullName>
    </submittedName>
</protein>